<organism evidence="10 11">
    <name type="scientific">Panicum hallii var. hallii</name>
    <dbReference type="NCBI Taxonomy" id="1504633"/>
    <lineage>
        <taxon>Eukaryota</taxon>
        <taxon>Viridiplantae</taxon>
        <taxon>Streptophyta</taxon>
        <taxon>Embryophyta</taxon>
        <taxon>Tracheophyta</taxon>
        <taxon>Spermatophyta</taxon>
        <taxon>Magnoliopsida</taxon>
        <taxon>Liliopsida</taxon>
        <taxon>Poales</taxon>
        <taxon>Poaceae</taxon>
        <taxon>PACMAD clade</taxon>
        <taxon>Panicoideae</taxon>
        <taxon>Panicodae</taxon>
        <taxon>Paniceae</taxon>
        <taxon>Panicinae</taxon>
        <taxon>Panicum</taxon>
        <taxon>Panicum sect. Panicum</taxon>
    </lineage>
</organism>
<dbReference type="Pfam" id="PF02861">
    <property type="entry name" value="Clp_N"/>
    <property type="match status" value="1"/>
</dbReference>
<dbReference type="GO" id="GO:0016887">
    <property type="term" value="F:ATP hydrolysis activity"/>
    <property type="evidence" value="ECO:0007669"/>
    <property type="project" value="InterPro"/>
</dbReference>
<evidence type="ECO:0000256" key="7">
    <source>
        <dbReference type="RuleBase" id="RU004432"/>
    </source>
</evidence>
<reference evidence="10 11" key="1">
    <citation type="submission" date="2018-04" db="EMBL/GenBank/DDBJ databases">
        <title>WGS assembly of Panicum hallii var. hallii HAL2.</title>
        <authorList>
            <person name="Lovell J."/>
            <person name="Jenkins J."/>
            <person name="Lowry D."/>
            <person name="Mamidi S."/>
            <person name="Sreedasyam A."/>
            <person name="Weng X."/>
            <person name="Barry K."/>
            <person name="Bonette J."/>
            <person name="Campitelli B."/>
            <person name="Daum C."/>
            <person name="Gordon S."/>
            <person name="Gould B."/>
            <person name="Lipzen A."/>
            <person name="MacQueen A."/>
            <person name="Palacio-Mejia J."/>
            <person name="Plott C."/>
            <person name="Shakirov E."/>
            <person name="Shu S."/>
            <person name="Yoshinaga Y."/>
            <person name="Zane M."/>
            <person name="Rokhsar D."/>
            <person name="Grimwood J."/>
            <person name="Schmutz J."/>
            <person name="Juenger T."/>
        </authorList>
    </citation>
    <scope>NUCLEOTIDE SEQUENCE [LARGE SCALE GENOMIC DNA]</scope>
    <source>
        <strain evidence="11">cv. HAL2</strain>
    </source>
</reference>
<protein>
    <recommendedName>
        <fullName evidence="9">Clp R domain-containing protein</fullName>
    </recommendedName>
</protein>
<dbReference type="GO" id="GO:0005524">
    <property type="term" value="F:ATP binding"/>
    <property type="evidence" value="ECO:0007669"/>
    <property type="project" value="UniProtKB-KW"/>
</dbReference>
<dbReference type="OrthoDB" id="47330at2759"/>
<feature type="domain" description="Clp R" evidence="9">
    <location>
        <begin position="3"/>
        <end position="149"/>
    </location>
</feature>
<dbReference type="InterPro" id="IPR027417">
    <property type="entry name" value="P-loop_NTPase"/>
</dbReference>
<dbReference type="Pfam" id="PF17871">
    <property type="entry name" value="AAA_lid_9"/>
    <property type="match status" value="1"/>
</dbReference>
<dbReference type="Pfam" id="PF07724">
    <property type="entry name" value="AAA_2"/>
    <property type="match status" value="1"/>
</dbReference>
<feature type="coiled-coil region" evidence="8">
    <location>
        <begin position="424"/>
        <end position="482"/>
    </location>
</feature>
<dbReference type="InterPro" id="IPR003593">
    <property type="entry name" value="AAA+_ATPase"/>
</dbReference>
<dbReference type="Gramene" id="PUZ74616">
    <property type="protein sequence ID" value="PUZ74616"/>
    <property type="gene ID" value="GQ55_1G079400"/>
</dbReference>
<dbReference type="SMART" id="SM00382">
    <property type="entry name" value="AAA"/>
    <property type="match status" value="2"/>
</dbReference>
<dbReference type="CDD" id="cd00009">
    <property type="entry name" value="AAA"/>
    <property type="match status" value="1"/>
</dbReference>
<dbReference type="EMBL" id="CM009749">
    <property type="protein sequence ID" value="PUZ74616.1"/>
    <property type="molecule type" value="Genomic_DNA"/>
</dbReference>
<dbReference type="PRINTS" id="PR00300">
    <property type="entry name" value="CLPPROTEASEA"/>
</dbReference>
<dbReference type="InterPro" id="IPR041546">
    <property type="entry name" value="ClpA/ClpB_AAA_lid"/>
</dbReference>
<dbReference type="InterPro" id="IPR004176">
    <property type="entry name" value="Clp_R_N"/>
</dbReference>
<dbReference type="FunFam" id="3.40.50.300:FF:000025">
    <property type="entry name" value="ATP-dependent Clp protease subunit"/>
    <property type="match status" value="1"/>
</dbReference>
<dbReference type="InterPro" id="IPR036628">
    <property type="entry name" value="Clp_N_dom_sf"/>
</dbReference>
<dbReference type="PROSITE" id="PS00871">
    <property type="entry name" value="CLPAB_2"/>
    <property type="match status" value="1"/>
</dbReference>
<dbReference type="SMART" id="SM01086">
    <property type="entry name" value="ClpB_D2-small"/>
    <property type="match status" value="1"/>
</dbReference>
<dbReference type="Pfam" id="PF10431">
    <property type="entry name" value="ClpB_D2-small"/>
    <property type="match status" value="1"/>
</dbReference>
<dbReference type="SUPFAM" id="SSF52540">
    <property type="entry name" value="P-loop containing nucleoside triphosphate hydrolases"/>
    <property type="match status" value="2"/>
</dbReference>
<keyword evidence="4 7" id="KW-0067">ATP-binding</keyword>
<evidence type="ECO:0000256" key="5">
    <source>
        <dbReference type="ARBA" id="ARBA00023186"/>
    </source>
</evidence>
<proteinExistence type="inferred from homology"/>
<dbReference type="Pfam" id="PF00004">
    <property type="entry name" value="AAA"/>
    <property type="match status" value="1"/>
</dbReference>
<sequence length="861" mass="95117">MDPGKLTHKADEALSAAYEMASEANHQQFGPMHLAAALAADRSGILRRAIAHASGGNEDAADSFERVVTAAVEGLPSQPERTDTVPLSPELARVLRRAQSAQKARRDFYLSVDVLLVSLLEELQISDALTEAGVAASRVKAEVEKLRGGGRRVEAYGRDLVEVAGKLDPVIGRDDEIRRVAVILSRRTKNNPVLIGAPGVGKTAIVEDLAQRVLRGDVPGGLRGVRVVELDVGALVAGATYHGQFEERLKAVLREVEEADGKVILFVDEIHLVLGAGRAGGSMDAANLLKTMLARGQLRCIGATTLDEYRRYVEKDAAFERLFQQVFMAEPSVKDTVSILRGLKEKHEGHHGVMIQDRALAVAAELSSRYITGRHLPDKAIDLVDEACANVRVQLDSQPEEIDRLVRKRIELQVHLHALGKETDKQSKAQLVEVRKELDDLRAQLQPLQTKYRKEKERIDEMRKLKQRREEMLSNLEEAERRQRLDRAADIRYGALPEVEAAIAKLEAEAGDNMMLVEAVSPEQIAEVVSRWTGIPVTSLGQNEKERLIGLSDSLHKRVVGQHESVSAVADAVLRSRAGLGRPQQPIGSFLFLGPTGVGKTELAKALAEQLFYDEKHLVRMDMSEYAEQHSVARLIGAPPGYVGHEEGGQLTELVRRRPYSVVLLDEVEKAHVAVFNTLLQVLDNGRLTDVQGRTVDFKNTVIIMTSNLGAEHLQSWMEGKISMKAAHDQVMVKVKEHFRPELLNRLDEIVVFNPLSREQLRKVCRLQMDDVERLLEKHGVALTVDAAALDTIVSLSYDPMLVRGEIGENSRVYIDATTDREDLTYRVEKNGGLVNGQTGQKSGILIQLPGGATSSKKQWQ</sequence>
<dbReference type="GO" id="GO:0034605">
    <property type="term" value="P:cellular response to heat"/>
    <property type="evidence" value="ECO:0007669"/>
    <property type="project" value="TreeGrafter"/>
</dbReference>
<dbReference type="Proteomes" id="UP000244336">
    <property type="component" value="Chromosome 1"/>
</dbReference>
<dbReference type="Gene3D" id="1.10.8.60">
    <property type="match status" value="1"/>
</dbReference>
<dbReference type="FunFam" id="3.40.50.300:FF:000010">
    <property type="entry name" value="Chaperone clpB 1, putative"/>
    <property type="match status" value="1"/>
</dbReference>
<keyword evidence="8" id="KW-0175">Coiled coil</keyword>
<dbReference type="FunFam" id="3.40.50.300:FF:000120">
    <property type="entry name" value="ATP-dependent chaperone ClpB"/>
    <property type="match status" value="1"/>
</dbReference>
<dbReference type="InterPro" id="IPR018368">
    <property type="entry name" value="ClpA/B_CS1"/>
</dbReference>
<evidence type="ECO:0000256" key="2">
    <source>
        <dbReference type="ARBA" id="ARBA00022737"/>
    </source>
</evidence>
<dbReference type="CDD" id="cd19499">
    <property type="entry name" value="RecA-like_ClpB_Hsp104-like"/>
    <property type="match status" value="1"/>
</dbReference>
<dbReference type="InterPro" id="IPR001270">
    <property type="entry name" value="ClpA/B"/>
</dbReference>
<dbReference type="InterPro" id="IPR003959">
    <property type="entry name" value="ATPase_AAA_core"/>
</dbReference>
<keyword evidence="5 7" id="KW-0143">Chaperone</keyword>
<evidence type="ECO:0000313" key="11">
    <source>
        <dbReference type="Proteomes" id="UP000244336"/>
    </source>
</evidence>
<dbReference type="STRING" id="1504633.A0A2T7F3E8"/>
<evidence type="ECO:0000256" key="3">
    <source>
        <dbReference type="ARBA" id="ARBA00022741"/>
    </source>
</evidence>
<dbReference type="PROSITE" id="PS51903">
    <property type="entry name" value="CLP_R"/>
    <property type="match status" value="1"/>
</dbReference>
<gene>
    <name evidence="10" type="ORF">GQ55_1G079400</name>
</gene>
<dbReference type="Gene3D" id="3.40.50.300">
    <property type="entry name" value="P-loop containing nucleotide triphosphate hydrolases"/>
    <property type="match status" value="3"/>
</dbReference>
<keyword evidence="2 6" id="KW-0677">Repeat</keyword>
<dbReference type="SUPFAM" id="SSF81923">
    <property type="entry name" value="Double Clp-N motif"/>
    <property type="match status" value="1"/>
</dbReference>
<dbReference type="InterPro" id="IPR019489">
    <property type="entry name" value="Clp_ATPase_C"/>
</dbReference>
<evidence type="ECO:0000256" key="4">
    <source>
        <dbReference type="ARBA" id="ARBA00022840"/>
    </source>
</evidence>
<comment type="similarity">
    <text evidence="1 7">Belongs to the ClpA/ClpB family.</text>
</comment>
<dbReference type="PANTHER" id="PTHR11638:SF174">
    <property type="entry name" value="AAA+ ATPASE DOMAIN-CONTAINING PROTEIN"/>
    <property type="match status" value="1"/>
</dbReference>
<evidence type="ECO:0000256" key="1">
    <source>
        <dbReference type="ARBA" id="ARBA00008675"/>
    </source>
</evidence>
<dbReference type="PROSITE" id="PS00870">
    <property type="entry name" value="CLPAB_1"/>
    <property type="match status" value="1"/>
</dbReference>
<dbReference type="GO" id="GO:0005737">
    <property type="term" value="C:cytoplasm"/>
    <property type="evidence" value="ECO:0007669"/>
    <property type="project" value="TreeGrafter"/>
</dbReference>
<evidence type="ECO:0000256" key="6">
    <source>
        <dbReference type="PROSITE-ProRule" id="PRU01251"/>
    </source>
</evidence>
<name>A0A2T7F3E8_9POAL</name>
<evidence type="ECO:0000313" key="10">
    <source>
        <dbReference type="EMBL" id="PUZ74616.1"/>
    </source>
</evidence>
<keyword evidence="11" id="KW-1185">Reference proteome</keyword>
<keyword evidence="3 7" id="KW-0547">Nucleotide-binding</keyword>
<evidence type="ECO:0000256" key="8">
    <source>
        <dbReference type="SAM" id="Coils"/>
    </source>
</evidence>
<dbReference type="AlphaFoldDB" id="A0A2T7F3E8"/>
<dbReference type="Gene3D" id="1.10.1780.10">
    <property type="entry name" value="Clp, N-terminal domain"/>
    <property type="match status" value="1"/>
</dbReference>
<accession>A0A2T7F3E8</accession>
<dbReference type="InterPro" id="IPR050130">
    <property type="entry name" value="ClpA_ClpB"/>
</dbReference>
<evidence type="ECO:0000259" key="9">
    <source>
        <dbReference type="PROSITE" id="PS51903"/>
    </source>
</evidence>
<dbReference type="PANTHER" id="PTHR11638">
    <property type="entry name" value="ATP-DEPENDENT CLP PROTEASE"/>
    <property type="match status" value="1"/>
</dbReference>
<dbReference type="InterPro" id="IPR028299">
    <property type="entry name" value="ClpA/B_CS2"/>
</dbReference>